<evidence type="ECO:0000256" key="2">
    <source>
        <dbReference type="ARBA" id="ARBA00023125"/>
    </source>
</evidence>
<evidence type="ECO:0000256" key="3">
    <source>
        <dbReference type="ARBA" id="ARBA00023172"/>
    </source>
</evidence>
<accession>A0A4R1CHK0</accession>
<evidence type="ECO:0000313" key="7">
    <source>
        <dbReference type="EMBL" id="TCJ29925.1"/>
    </source>
</evidence>
<dbReference type="InterPro" id="IPR044068">
    <property type="entry name" value="CB"/>
</dbReference>
<feature type="domain" description="Tyr recombinase" evidence="5">
    <location>
        <begin position="159"/>
        <end position="341"/>
    </location>
</feature>
<proteinExistence type="inferred from homology"/>
<dbReference type="EMBL" id="SJZJ01000007">
    <property type="protein sequence ID" value="TCJ29925.1"/>
    <property type="molecule type" value="Genomic_DNA"/>
</dbReference>
<gene>
    <name evidence="7" type="ORF">EPD65_06405</name>
</gene>
<evidence type="ECO:0000256" key="1">
    <source>
        <dbReference type="ARBA" id="ARBA00008857"/>
    </source>
</evidence>
<reference evidence="7 8" key="1">
    <citation type="submission" date="2019-03" db="EMBL/GenBank/DDBJ databases">
        <authorList>
            <person name="Kim M.K.M."/>
        </authorList>
    </citation>
    <scope>NUCLEOTIDE SEQUENCE [LARGE SCALE GENOMIC DNA]</scope>
    <source>
        <strain evidence="7 8">18JY15-6</strain>
    </source>
</reference>
<comment type="caution">
    <text evidence="7">The sequence shown here is derived from an EMBL/GenBank/DDBJ whole genome shotgun (WGS) entry which is preliminary data.</text>
</comment>
<dbReference type="Gene3D" id="1.10.150.130">
    <property type="match status" value="1"/>
</dbReference>
<keyword evidence="2 4" id="KW-0238">DNA-binding</keyword>
<dbReference type="PANTHER" id="PTHR30349">
    <property type="entry name" value="PHAGE INTEGRASE-RELATED"/>
    <property type="match status" value="1"/>
</dbReference>
<evidence type="ECO:0000313" key="8">
    <source>
        <dbReference type="Proteomes" id="UP000295453"/>
    </source>
</evidence>
<dbReference type="Gene3D" id="1.10.443.10">
    <property type="entry name" value="Intergrase catalytic core"/>
    <property type="match status" value="1"/>
</dbReference>
<name>A0A4R1CHK0_9ACTN</name>
<dbReference type="OrthoDB" id="148546at2"/>
<dbReference type="GO" id="GO:0003677">
    <property type="term" value="F:DNA binding"/>
    <property type="evidence" value="ECO:0007669"/>
    <property type="project" value="UniProtKB-UniRule"/>
</dbReference>
<evidence type="ECO:0000256" key="4">
    <source>
        <dbReference type="PROSITE-ProRule" id="PRU01248"/>
    </source>
</evidence>
<dbReference type="InterPro" id="IPR010998">
    <property type="entry name" value="Integrase_recombinase_N"/>
</dbReference>
<evidence type="ECO:0000259" key="6">
    <source>
        <dbReference type="PROSITE" id="PS51900"/>
    </source>
</evidence>
<dbReference type="Pfam" id="PF00589">
    <property type="entry name" value="Phage_integrase"/>
    <property type="match status" value="1"/>
</dbReference>
<sequence length="363" mass="40372">MTVRKTPNGRWRGQVKVGRTQVASRTFDTRREAVSWVMRERAAIAGGVDPRAGRQRVRDLLPEWLEVRKASVSARTYRSDKDLVRLVPVAIGAMYVSAITDREVQRALVALSQRGLAESSVERFRASLSAFFGWCVRERIILTNPVTRTKVPRQTRPTVEMYPFSEDELEEVVAAVAERNVQLSRVVLVAGWTGLRWSELRAIRVRDFIRVPLPLLVVERAAPEGVGVKQTKGRRVRRVPVADRILSIVEAFSMEKGPNDLLFTTDAGAQLHATPFRRTTNWPVTGQGRRVHDLRHTAACLWLNKGVDPATVQAWMGHASIGTTNIYIRHLGTGADRAGLDRLNADSRGLGCAGGASEVRGSE</sequence>
<dbReference type="PANTHER" id="PTHR30349:SF64">
    <property type="entry name" value="PROPHAGE INTEGRASE INTD-RELATED"/>
    <property type="match status" value="1"/>
</dbReference>
<organism evidence="7 8">
    <name type="scientific">Nocardioides jejuensis</name>
    <dbReference type="NCBI Taxonomy" id="2502782"/>
    <lineage>
        <taxon>Bacteria</taxon>
        <taxon>Bacillati</taxon>
        <taxon>Actinomycetota</taxon>
        <taxon>Actinomycetes</taxon>
        <taxon>Propionibacteriales</taxon>
        <taxon>Nocardioidaceae</taxon>
        <taxon>Nocardioides</taxon>
    </lineage>
</organism>
<dbReference type="PROSITE" id="PS51900">
    <property type="entry name" value="CB"/>
    <property type="match status" value="1"/>
</dbReference>
<dbReference type="InterPro" id="IPR011010">
    <property type="entry name" value="DNA_brk_join_enz"/>
</dbReference>
<feature type="domain" description="Core-binding (CB)" evidence="6">
    <location>
        <begin position="55"/>
        <end position="136"/>
    </location>
</feature>
<keyword evidence="8" id="KW-1185">Reference proteome</keyword>
<dbReference type="Proteomes" id="UP000295453">
    <property type="component" value="Unassembled WGS sequence"/>
</dbReference>
<keyword evidence="3" id="KW-0233">DNA recombination</keyword>
<dbReference type="InterPro" id="IPR013762">
    <property type="entry name" value="Integrase-like_cat_sf"/>
</dbReference>
<evidence type="ECO:0000259" key="5">
    <source>
        <dbReference type="PROSITE" id="PS51898"/>
    </source>
</evidence>
<dbReference type="GO" id="GO:0006310">
    <property type="term" value="P:DNA recombination"/>
    <property type="evidence" value="ECO:0007669"/>
    <property type="project" value="UniProtKB-KW"/>
</dbReference>
<dbReference type="PROSITE" id="PS51898">
    <property type="entry name" value="TYR_RECOMBINASE"/>
    <property type="match status" value="1"/>
</dbReference>
<dbReference type="InterPro" id="IPR050090">
    <property type="entry name" value="Tyrosine_recombinase_XerCD"/>
</dbReference>
<protein>
    <submittedName>
        <fullName evidence="7">Recombinase XerD</fullName>
    </submittedName>
</protein>
<dbReference type="InterPro" id="IPR002104">
    <property type="entry name" value="Integrase_catalytic"/>
</dbReference>
<dbReference type="GO" id="GO:0015074">
    <property type="term" value="P:DNA integration"/>
    <property type="evidence" value="ECO:0007669"/>
    <property type="project" value="InterPro"/>
</dbReference>
<comment type="similarity">
    <text evidence="1">Belongs to the 'phage' integrase family.</text>
</comment>
<dbReference type="AlphaFoldDB" id="A0A4R1CHK0"/>
<dbReference type="RefSeq" id="WP_131582329.1">
    <property type="nucleotide sequence ID" value="NZ_SJZJ01000007.1"/>
</dbReference>
<dbReference type="SUPFAM" id="SSF56349">
    <property type="entry name" value="DNA breaking-rejoining enzymes"/>
    <property type="match status" value="1"/>
</dbReference>